<feature type="transmembrane region" description="Helical" evidence="1">
    <location>
        <begin position="229"/>
        <end position="247"/>
    </location>
</feature>
<evidence type="ECO:0000256" key="1">
    <source>
        <dbReference type="SAM" id="Phobius"/>
    </source>
</evidence>
<keyword evidence="1" id="KW-0472">Membrane</keyword>
<feature type="domain" description="Nucleoside transporter/FeoB GTPase Gate" evidence="2">
    <location>
        <begin position="25"/>
        <end position="88"/>
    </location>
</feature>
<dbReference type="RefSeq" id="WP_147185783.1">
    <property type="nucleotide sequence ID" value="NZ_CP042382.1"/>
</dbReference>
<accession>A0A5B8SUS8</accession>
<name>A0A5B8SUS8_9GAMM</name>
<feature type="transmembrane region" description="Helical" evidence="1">
    <location>
        <begin position="259"/>
        <end position="284"/>
    </location>
</feature>
<evidence type="ECO:0000313" key="3">
    <source>
        <dbReference type="EMBL" id="QEA40516.1"/>
    </source>
</evidence>
<organism evidence="3 4">
    <name type="scientific">Pistricoccus aurantiacus</name>
    <dbReference type="NCBI Taxonomy" id="1883414"/>
    <lineage>
        <taxon>Bacteria</taxon>
        <taxon>Pseudomonadati</taxon>
        <taxon>Pseudomonadota</taxon>
        <taxon>Gammaproteobacteria</taxon>
        <taxon>Oceanospirillales</taxon>
        <taxon>Halomonadaceae</taxon>
        <taxon>Pistricoccus</taxon>
    </lineage>
</organism>
<feature type="transmembrane region" description="Helical" evidence="1">
    <location>
        <begin position="127"/>
        <end position="149"/>
    </location>
</feature>
<feature type="transmembrane region" description="Helical" evidence="1">
    <location>
        <begin position="290"/>
        <end position="315"/>
    </location>
</feature>
<feature type="transmembrane region" description="Helical" evidence="1">
    <location>
        <begin position="21"/>
        <end position="40"/>
    </location>
</feature>
<dbReference type="InterPro" id="IPR011642">
    <property type="entry name" value="Gate_dom"/>
</dbReference>
<keyword evidence="1" id="KW-0812">Transmembrane</keyword>
<dbReference type="OrthoDB" id="9797308at2"/>
<keyword evidence="4" id="KW-1185">Reference proteome</keyword>
<protein>
    <recommendedName>
        <fullName evidence="2">Nucleoside transporter/FeoB GTPase Gate domain-containing protein</fullName>
    </recommendedName>
</protein>
<feature type="transmembrane region" description="Helical" evidence="1">
    <location>
        <begin position="96"/>
        <end position="115"/>
    </location>
</feature>
<gene>
    <name evidence="3" type="ORF">FGL86_16485</name>
</gene>
<reference evidence="3 4" key="1">
    <citation type="submission" date="2019-06" db="EMBL/GenBank/DDBJ databases">
        <title>Genome analyses of bacteria isolated from kimchi.</title>
        <authorList>
            <person name="Lee S."/>
            <person name="Ahn S."/>
            <person name="Roh S."/>
        </authorList>
    </citation>
    <scope>NUCLEOTIDE SEQUENCE [LARGE SCALE GENOMIC DNA]</scope>
    <source>
        <strain evidence="3 4">CBA4606</strain>
    </source>
</reference>
<dbReference type="KEGG" id="paur:FGL86_16485"/>
<sequence length="323" mass="35736">MSARLLLRLKDIPWRLLRESFYVYWTLLKILVPALIVVKLLEALGVTHWLSLLLAPLMSLLGLPDDMSLVWAATLLTNIYTGMVVFFDLAGNEPLSIAQVTVLGTLLVVGHSLPVEGAVARKAGVPWWLTLSLRIGGGLLLGWLLHLLYANTGWLQEANRVVWQPVHRDNSLSAWALSQLQTLITIYFVILALMTLLQLLRWLRIERLLHALLFPLLRLLGISKDGANITIIGITLGMSFGAGLLLREAQSGRLGPRDILLTLSFLGLCHSLIEDTLLVMLLGADLSGILWARLFFALIVIALIARLPGLTSVLARKTERSES</sequence>
<keyword evidence="1" id="KW-1133">Transmembrane helix</keyword>
<proteinExistence type="predicted"/>
<evidence type="ECO:0000259" key="2">
    <source>
        <dbReference type="Pfam" id="PF07670"/>
    </source>
</evidence>
<dbReference type="Pfam" id="PF07670">
    <property type="entry name" value="Gate"/>
    <property type="match status" value="1"/>
</dbReference>
<dbReference type="Proteomes" id="UP000321272">
    <property type="component" value="Chromosome"/>
</dbReference>
<dbReference type="AlphaFoldDB" id="A0A5B8SUS8"/>
<evidence type="ECO:0000313" key="4">
    <source>
        <dbReference type="Proteomes" id="UP000321272"/>
    </source>
</evidence>
<feature type="transmembrane region" description="Helical" evidence="1">
    <location>
        <begin position="180"/>
        <end position="200"/>
    </location>
</feature>
<dbReference type="EMBL" id="CP042382">
    <property type="protein sequence ID" value="QEA40516.1"/>
    <property type="molecule type" value="Genomic_DNA"/>
</dbReference>
<feature type="transmembrane region" description="Helical" evidence="1">
    <location>
        <begin position="70"/>
        <end position="90"/>
    </location>
</feature>